<accession>A0A221SV80</accession>
<dbReference type="EMBL" id="CP021081">
    <property type="protein sequence ID" value="ASN80554.1"/>
    <property type="molecule type" value="Genomic_DNA"/>
</dbReference>
<organism evidence="2 3">
    <name type="scientific">Deinococcus ficus</name>
    <dbReference type="NCBI Taxonomy" id="317577"/>
    <lineage>
        <taxon>Bacteria</taxon>
        <taxon>Thermotogati</taxon>
        <taxon>Deinococcota</taxon>
        <taxon>Deinococci</taxon>
        <taxon>Deinococcales</taxon>
        <taxon>Deinococcaceae</taxon>
        <taxon>Deinococcus</taxon>
    </lineage>
</organism>
<dbReference type="RefSeq" id="WP_022799653.1">
    <property type="nucleotide sequence ID" value="NZ_ATTJ01000001.1"/>
</dbReference>
<sequence>MTRDDATGPQHARTTPTGTDQSIGDRTDEPQGEPMDEGTTGELLNDKMVGYDVLRGQAEAGRTNPNDQPGFDDGIEGGFDFEDRQGDPNSVTGSDLEGEVEAGAGGTRSGGVDGGPERTTPLPGQQD</sequence>
<evidence type="ECO:0000313" key="3">
    <source>
        <dbReference type="Proteomes" id="UP000259030"/>
    </source>
</evidence>
<evidence type="ECO:0000256" key="1">
    <source>
        <dbReference type="SAM" id="MobiDB-lite"/>
    </source>
</evidence>
<feature type="compositionally biased region" description="Gly residues" evidence="1">
    <location>
        <begin position="103"/>
        <end position="114"/>
    </location>
</feature>
<gene>
    <name evidence="2" type="ORF">DFI_05670</name>
</gene>
<dbReference type="STRING" id="317577.GCA_000419625_00014"/>
<protein>
    <submittedName>
        <fullName evidence="2">Uncharacterized protein</fullName>
    </submittedName>
</protein>
<dbReference type="KEGG" id="dfc:DFI_05670"/>
<keyword evidence="3" id="KW-1185">Reference proteome</keyword>
<proteinExistence type="predicted"/>
<dbReference type="OrthoDB" id="74082at2"/>
<dbReference type="AlphaFoldDB" id="A0A221SV80"/>
<dbReference type="Proteomes" id="UP000259030">
    <property type="component" value="Chromosome"/>
</dbReference>
<feature type="compositionally biased region" description="Polar residues" evidence="1">
    <location>
        <begin position="12"/>
        <end position="22"/>
    </location>
</feature>
<feature type="region of interest" description="Disordered" evidence="1">
    <location>
        <begin position="1"/>
        <end position="127"/>
    </location>
</feature>
<name>A0A221SV80_9DEIO</name>
<evidence type="ECO:0000313" key="2">
    <source>
        <dbReference type="EMBL" id="ASN80554.1"/>
    </source>
</evidence>
<reference evidence="2 3" key="1">
    <citation type="submission" date="2017-05" db="EMBL/GenBank/DDBJ databases">
        <title>The complete genome sequence of Deinococcus ficus isolated from the rhizosphere of the Ficus religiosa L. in Taiwan.</title>
        <authorList>
            <person name="Wu K.-M."/>
            <person name="Liao T.-L."/>
            <person name="Liu Y.-M."/>
            <person name="Young C.-C."/>
            <person name="Tsai S.-F."/>
        </authorList>
    </citation>
    <scope>NUCLEOTIDE SEQUENCE [LARGE SCALE GENOMIC DNA]</scope>
    <source>
        <strain evidence="2 3">CC-FR2-10</strain>
    </source>
</reference>